<reference evidence="1" key="1">
    <citation type="submission" date="2015-09" db="EMBL/GenBank/DDBJ databases">
        <authorList>
            <consortium name="Pathogen Informatics"/>
        </authorList>
    </citation>
    <scope>NUCLEOTIDE SEQUENCE</scope>
    <source>
        <strain evidence="1">2789STDY5834896</strain>
    </source>
</reference>
<dbReference type="AlphaFoldDB" id="A0A1C6IP45"/>
<proteinExistence type="predicted"/>
<organism evidence="1">
    <name type="scientific">uncultured Anaerotruncus sp</name>
    <dbReference type="NCBI Taxonomy" id="905011"/>
    <lineage>
        <taxon>Bacteria</taxon>
        <taxon>Bacillati</taxon>
        <taxon>Bacillota</taxon>
        <taxon>Clostridia</taxon>
        <taxon>Eubacteriales</taxon>
        <taxon>Oscillospiraceae</taxon>
        <taxon>Anaerotruncus</taxon>
        <taxon>environmental samples</taxon>
    </lineage>
</organism>
<dbReference type="InterPro" id="IPR014975">
    <property type="entry name" value="DUF1836"/>
</dbReference>
<dbReference type="PANTHER" id="PTHR40056:SF1">
    <property type="entry name" value="DUF1836 DOMAIN-CONTAINING PROTEIN"/>
    <property type="match status" value="1"/>
</dbReference>
<accession>A0A1C6IP45</accession>
<protein>
    <submittedName>
        <fullName evidence="1">Domain of uncharacterized function (DUF1836)</fullName>
    </submittedName>
</protein>
<dbReference type="EMBL" id="FMHG01000001">
    <property type="protein sequence ID" value="SCJ71572.1"/>
    <property type="molecule type" value="Genomic_DNA"/>
</dbReference>
<sequence>MEKVTEIVQKALHREDMQLRDIPQIDLYMDQVLTLFSQHGGDNMLTKTMINNYRKGDIIRPLAGKKYTKNHIIQMLLIYNLKSVLSISQIGQVLGECYGALESDNALQMAYSEFLERAPQLEETTAGLLCDLIPQETLDDSGDLLAAVLVLSRLSQQVQDVAAALVEQHFAAEK</sequence>
<gene>
    <name evidence="1" type="ORF">SAMEA3545359_01590</name>
</gene>
<evidence type="ECO:0000313" key="1">
    <source>
        <dbReference type="EMBL" id="SCJ71572.1"/>
    </source>
</evidence>
<dbReference type="Pfam" id="PF08876">
    <property type="entry name" value="DUF1836"/>
    <property type="match status" value="1"/>
</dbReference>
<name>A0A1C6IP45_9FIRM</name>
<dbReference type="PANTHER" id="PTHR40056">
    <property type="entry name" value="HYPOTHETICAL CYTOSOLIC PROTEIN"/>
    <property type="match status" value="1"/>
</dbReference>